<comment type="caution">
    <text evidence="2">The sequence shown here is derived from an EMBL/GenBank/DDBJ whole genome shotgun (WGS) entry which is preliminary data.</text>
</comment>
<keyword evidence="3" id="KW-1185">Reference proteome</keyword>
<feature type="compositionally biased region" description="Polar residues" evidence="1">
    <location>
        <begin position="224"/>
        <end position="234"/>
    </location>
</feature>
<protein>
    <submittedName>
        <fullName evidence="2">Uncharacterized protein</fullName>
    </submittedName>
</protein>
<sequence length="418" mass="48448">MQNIDKPTASCTTSPQRTYFSRVYQLEDSTPLSDLELGEIPEDEDSDHMQHFVTDSSKKKTNSYRTESFWKSYDILYKEYIAVSRSHRASSTTDNYEEVSVWRHADRALQATIKFSELCFANPENPPPFLEMEVVKSMLILYRDQVMQRPKQINLTEYGDAVKFTHQANWQIFQIDQLVKGERPPADTIPTFQQVASQLPAQELKSQRRDQLAKGERTPAHTVPNFQQVASQLPAQELRSQRRDQLAKGERTPAHTVPNFQQVASQLPAQELRSQRRDQLAKGERTPAHTVPNFQQVASQLPAQELRSQRRDQLAKGERTPAHTVPNFQQVASQLPAQELKSQRRRSVMIARYYHALSDLDSKWLYYDAKMKKIRQQRDEISEEMAKMNSSLMRVLGMDLTQFRLQYYTNKPSPIIDD</sequence>
<name>A0AAN9TUN3_9HEMI</name>
<feature type="compositionally biased region" description="Basic and acidic residues" evidence="1">
    <location>
        <begin position="307"/>
        <end position="321"/>
    </location>
</feature>
<feature type="compositionally biased region" description="Polar residues" evidence="1">
    <location>
        <begin position="258"/>
        <end position="268"/>
    </location>
</feature>
<evidence type="ECO:0000256" key="1">
    <source>
        <dbReference type="SAM" id="MobiDB-lite"/>
    </source>
</evidence>
<feature type="compositionally biased region" description="Acidic residues" evidence="1">
    <location>
        <begin position="36"/>
        <end position="46"/>
    </location>
</feature>
<feature type="compositionally biased region" description="Basic and acidic residues" evidence="1">
    <location>
        <begin position="273"/>
        <end position="287"/>
    </location>
</feature>
<feature type="compositionally biased region" description="Basic and acidic residues" evidence="1">
    <location>
        <begin position="205"/>
        <end position="219"/>
    </location>
</feature>
<evidence type="ECO:0000313" key="2">
    <source>
        <dbReference type="EMBL" id="KAK7605227.1"/>
    </source>
</evidence>
<accession>A0AAN9TUN3</accession>
<dbReference type="Proteomes" id="UP001367676">
    <property type="component" value="Unassembled WGS sequence"/>
</dbReference>
<evidence type="ECO:0000313" key="3">
    <source>
        <dbReference type="Proteomes" id="UP001367676"/>
    </source>
</evidence>
<dbReference type="AlphaFoldDB" id="A0AAN9TUN3"/>
<organism evidence="2 3">
    <name type="scientific">Parthenolecanium corni</name>
    <dbReference type="NCBI Taxonomy" id="536013"/>
    <lineage>
        <taxon>Eukaryota</taxon>
        <taxon>Metazoa</taxon>
        <taxon>Ecdysozoa</taxon>
        <taxon>Arthropoda</taxon>
        <taxon>Hexapoda</taxon>
        <taxon>Insecta</taxon>
        <taxon>Pterygota</taxon>
        <taxon>Neoptera</taxon>
        <taxon>Paraneoptera</taxon>
        <taxon>Hemiptera</taxon>
        <taxon>Sternorrhyncha</taxon>
        <taxon>Coccoidea</taxon>
        <taxon>Coccidae</taxon>
        <taxon>Parthenolecanium</taxon>
    </lineage>
</organism>
<feature type="region of interest" description="Disordered" evidence="1">
    <location>
        <begin position="201"/>
        <end position="321"/>
    </location>
</feature>
<reference evidence="2 3" key="1">
    <citation type="submission" date="2024-03" db="EMBL/GenBank/DDBJ databases">
        <title>Adaptation during the transition from Ophiocordyceps entomopathogen to insect associate is accompanied by gene loss and intensified selection.</title>
        <authorList>
            <person name="Ward C.M."/>
            <person name="Onetto C.A."/>
            <person name="Borneman A.R."/>
        </authorList>
    </citation>
    <scope>NUCLEOTIDE SEQUENCE [LARGE SCALE GENOMIC DNA]</scope>
    <source>
        <strain evidence="2">AWRI1</strain>
        <tissue evidence="2">Single Adult Female</tissue>
    </source>
</reference>
<dbReference type="EMBL" id="JBBCAQ010000002">
    <property type="protein sequence ID" value="KAK7605227.1"/>
    <property type="molecule type" value="Genomic_DNA"/>
</dbReference>
<proteinExistence type="predicted"/>
<feature type="compositionally biased region" description="Basic and acidic residues" evidence="1">
    <location>
        <begin position="239"/>
        <end position="253"/>
    </location>
</feature>
<feature type="compositionally biased region" description="Polar residues" evidence="1">
    <location>
        <begin position="292"/>
        <end position="302"/>
    </location>
</feature>
<gene>
    <name evidence="2" type="ORF">V9T40_007085</name>
</gene>
<feature type="region of interest" description="Disordered" evidence="1">
    <location>
        <begin position="36"/>
        <end position="57"/>
    </location>
</feature>